<evidence type="ECO:0000313" key="8">
    <source>
        <dbReference type="Proteomes" id="UP000199729"/>
    </source>
</evidence>
<dbReference type="RefSeq" id="WP_089417822.1">
    <property type="nucleotide sequence ID" value="NZ_CP022423.1"/>
</dbReference>
<dbReference type="EMBL" id="CP022423">
    <property type="protein sequence ID" value="ASM78964.1"/>
    <property type="molecule type" value="Genomic_DNA"/>
</dbReference>
<keyword evidence="7" id="KW-0255">Endonuclease</keyword>
<organism evidence="7 8">
    <name type="scientific">Vitreoscilla filiformis</name>
    <dbReference type="NCBI Taxonomy" id="63"/>
    <lineage>
        <taxon>Bacteria</taxon>
        <taxon>Pseudomonadati</taxon>
        <taxon>Pseudomonadota</taxon>
        <taxon>Betaproteobacteria</taxon>
        <taxon>Neisseriales</taxon>
        <taxon>Neisseriaceae</taxon>
        <taxon>Vitreoscilla</taxon>
    </lineage>
</organism>
<dbReference type="SUPFAM" id="SSF53335">
    <property type="entry name" value="S-adenosyl-L-methionine-dependent methyltransferases"/>
    <property type="match status" value="1"/>
</dbReference>
<dbReference type="GO" id="GO:0006304">
    <property type="term" value="P:DNA modification"/>
    <property type="evidence" value="ECO:0007669"/>
    <property type="project" value="InterPro"/>
</dbReference>
<dbReference type="GO" id="GO:0009007">
    <property type="term" value="F:site-specific DNA-methyltransferase (adenine-specific) activity"/>
    <property type="evidence" value="ECO:0007669"/>
    <property type="project" value="UniProtKB-EC"/>
</dbReference>
<keyword evidence="8" id="KW-1185">Reference proteome</keyword>
<dbReference type="PANTHER" id="PTHR33841">
    <property type="entry name" value="DNA METHYLTRANSFERASE YEEA-RELATED"/>
    <property type="match status" value="1"/>
</dbReference>
<evidence type="ECO:0000256" key="1">
    <source>
        <dbReference type="ARBA" id="ARBA00011900"/>
    </source>
</evidence>
<evidence type="ECO:0000256" key="3">
    <source>
        <dbReference type="ARBA" id="ARBA00022679"/>
    </source>
</evidence>
<evidence type="ECO:0000256" key="2">
    <source>
        <dbReference type="ARBA" id="ARBA00022603"/>
    </source>
</evidence>
<keyword evidence="3" id="KW-0808">Transferase</keyword>
<evidence type="ECO:0000259" key="6">
    <source>
        <dbReference type="Pfam" id="PF07669"/>
    </source>
</evidence>
<protein>
    <recommendedName>
        <fullName evidence="1">site-specific DNA-methyltransferase (adenine-specific)</fullName>
        <ecNumber evidence="1">2.1.1.72</ecNumber>
    </recommendedName>
</protein>
<dbReference type="Proteomes" id="UP000199729">
    <property type="component" value="Chromosome"/>
</dbReference>
<sequence>MTTNNQPLAKPLRSQLENTVKSARDVAEKAALATLRQMAVSEAKAPDYLSDDLKALRRRLRAHGRALGDKKASDDTQAMQHLVWEVAYEHWHRMLFARFLAENGLLLWEPGAAVSLDDCEALVQESDPAMNLGAKTQWELAGKLAARMLPQVFKPQSPVFELAFAPEHQRELERLLAALSPEVFKASDSLGWVYQFWQAKRKDEINASGVKIGADELPAVTQLFTEPYMVDFLLHNSLGAWWVTRHPGKPCPVPLTYLRTVPAPSPLVGEGGGEGATQPAAGKFEGWPDRLKDFRLLDPCCGSSHFLVAAFLLLVPMRMAAEGLSAMDAVDAVLANNLHGLELDARCVEIAVFALALAAWRFPDEDGNPLGVRADMPAPQVACCGLKVAAKPEDWAALVPDTAANAGHLREGLRRLHADFAQAPLLGCLLDSSKANGDLFAADYSLLRGLLQQALAAEHQPELWDDTSATWDNALTALGLLDAARLLDGRYHLVVTNVPYLARSKQNNTLKDYCEAYYPEAKNDLANVFLERCLELCRDQGAGVVQIVMPQNWLFLARSKGQRTKLLKEVSWRTLAWLGSGAFETISGEVVQAILLTQVKAKPREPGKLIGLDVTGASSASEKALQLRHAELQVTTQAQQLANPDARVLSGSIGEVELLGKVANGWQGIASSDFPRFGQKFWELTWPAPGWVFHQSTVESTQLYGGKQHILFWEDGYGAMTQVCQEGASFRGKSAWTQVGIACAQMGELPVTLYEGTKFDNNTSVLTPFDKSHLAALWCFCSSDEFGALVRQVDQSIKVTNSSLVKIPFDLAHWQQVATERYPNGLPKPYSDDSTQWLFHGHPQPATDPLQVAVARLAGYRWPAETDTTMELADEARAWIAHAQKLNDHTDDDGILCLPSVRGEPPAHDRLLKLLIAAWETVQPGSWKPAVLDKLLADADCTGKGLDVWLRDKFFEQHAKRFHHRPFIWHVWDGLKDGFAALVNYHQLDHKKLERLIHTYLGDWIRHQEAGVRSGADGAQQRLAAAQDLKRRLERILEGEPPYDLFVRWKPLAEQPIGWNPDLNDGVRLNIRPFMTAEVLRHNKKPKLNITWDKDRGKDVESAPWFKTFGGDRINDHHLTVAEKMAAREENGV</sequence>
<proteinExistence type="predicted"/>
<keyword evidence="7" id="KW-0540">Nuclease</keyword>
<dbReference type="GO" id="GO:0032259">
    <property type="term" value="P:methylation"/>
    <property type="evidence" value="ECO:0007669"/>
    <property type="project" value="UniProtKB-KW"/>
</dbReference>
<dbReference type="InterPro" id="IPR011639">
    <property type="entry name" value="MethylTrfase_TaqI-like_dom"/>
</dbReference>
<dbReference type="AlphaFoldDB" id="A0A221KIT9"/>
<comment type="catalytic activity">
    <reaction evidence="5">
        <text>a 2'-deoxyadenosine in DNA + S-adenosyl-L-methionine = an N(6)-methyl-2'-deoxyadenosine in DNA + S-adenosyl-L-homocysteine + H(+)</text>
        <dbReference type="Rhea" id="RHEA:15197"/>
        <dbReference type="Rhea" id="RHEA-COMP:12418"/>
        <dbReference type="Rhea" id="RHEA-COMP:12419"/>
        <dbReference type="ChEBI" id="CHEBI:15378"/>
        <dbReference type="ChEBI" id="CHEBI:57856"/>
        <dbReference type="ChEBI" id="CHEBI:59789"/>
        <dbReference type="ChEBI" id="CHEBI:90615"/>
        <dbReference type="ChEBI" id="CHEBI:90616"/>
        <dbReference type="EC" id="2.1.1.72"/>
    </reaction>
</comment>
<keyword evidence="7" id="KW-0378">Hydrolase</keyword>
<feature type="domain" description="Type II methyltransferase M.TaqI-like" evidence="6">
    <location>
        <begin position="336"/>
        <end position="573"/>
    </location>
</feature>
<dbReference type="PANTHER" id="PTHR33841:SF1">
    <property type="entry name" value="DNA METHYLTRANSFERASE A"/>
    <property type="match status" value="1"/>
</dbReference>
<dbReference type="InterPro" id="IPR050953">
    <property type="entry name" value="N4_N6_ade-DNA_methylase"/>
</dbReference>
<keyword evidence="2" id="KW-0489">Methyltransferase</keyword>
<dbReference type="OrthoDB" id="9782445at2"/>
<evidence type="ECO:0000313" key="7">
    <source>
        <dbReference type="EMBL" id="ASM78964.1"/>
    </source>
</evidence>
<dbReference type="EC" id="2.1.1.72" evidence="1"/>
<accession>A0A221KIT9</accession>
<gene>
    <name evidence="7" type="ORF">VITFI_CDS3187</name>
</gene>
<name>A0A221KIT9_VITFI</name>
<dbReference type="GO" id="GO:0004519">
    <property type="term" value="F:endonuclease activity"/>
    <property type="evidence" value="ECO:0007669"/>
    <property type="project" value="UniProtKB-KW"/>
</dbReference>
<evidence type="ECO:0000256" key="4">
    <source>
        <dbReference type="ARBA" id="ARBA00022691"/>
    </source>
</evidence>
<dbReference type="Gene3D" id="3.40.50.150">
    <property type="entry name" value="Vaccinia Virus protein VP39"/>
    <property type="match status" value="1"/>
</dbReference>
<dbReference type="InterPro" id="IPR029063">
    <property type="entry name" value="SAM-dependent_MTases_sf"/>
</dbReference>
<dbReference type="Pfam" id="PF07669">
    <property type="entry name" value="Eco57I"/>
    <property type="match status" value="1"/>
</dbReference>
<reference evidence="7 8" key="1">
    <citation type="submission" date="2017-07" db="EMBL/GenBank/DDBJ databases">
        <title>Complete Genome Sequence of the cosmetic ferment Vitreoscilla filiformis (ATCC15551).</title>
        <authorList>
            <person name="Contreras S."/>
            <person name="Sagory-Zalkind P."/>
            <person name="Blanquart H."/>
            <person name="Iltis A."/>
            <person name="Morand S.C."/>
        </authorList>
    </citation>
    <scope>NUCLEOTIDE SEQUENCE [LARGE SCALE GENOMIC DNA]</scope>
    <source>
        <strain evidence="7 8">ATCC 15551</strain>
    </source>
</reference>
<dbReference type="KEGG" id="vff:VITFI_CDS3187"/>
<evidence type="ECO:0000256" key="5">
    <source>
        <dbReference type="ARBA" id="ARBA00047942"/>
    </source>
</evidence>
<dbReference type="REBASE" id="212872">
    <property type="entry name" value="Vfi15551ORF3187P"/>
</dbReference>
<keyword evidence="4" id="KW-0949">S-adenosyl-L-methionine</keyword>